<evidence type="ECO:0000259" key="1">
    <source>
        <dbReference type="SMART" id="SM00986"/>
    </source>
</evidence>
<dbReference type="Proteomes" id="UP001597180">
    <property type="component" value="Unassembled WGS sequence"/>
</dbReference>
<sequence>MNREEDRLIGLPPVMNASCRTIVLGSMPGALSLTKQQYYGHPRNHFWRLLYTLFGSQTTAHQGQQVSPSESYEERLAFALSHGIGLWDVLASCEREGSLDTNIRHPEPNDFGWLFRKYPQVSRVFFNGQAAGELYRKRVLPKLKELGIGEHLSYMVLPSTSPARTLSFEAKLESWAILREEATAADTFNLR</sequence>
<dbReference type="EMBL" id="JBHTLU010000045">
    <property type="protein sequence ID" value="MFD1224461.1"/>
    <property type="molecule type" value="Genomic_DNA"/>
</dbReference>
<comment type="caution">
    <text evidence="2">The sequence shown here is derived from an EMBL/GenBank/DDBJ whole genome shotgun (WGS) entry which is preliminary data.</text>
</comment>
<feature type="domain" description="Uracil-DNA glycosylase-like" evidence="1">
    <location>
        <begin position="12"/>
        <end position="179"/>
    </location>
</feature>
<gene>
    <name evidence="2" type="ORF">ACFQ4B_30575</name>
</gene>
<evidence type="ECO:0000313" key="2">
    <source>
        <dbReference type="EMBL" id="MFD1224461.1"/>
    </source>
</evidence>
<dbReference type="RefSeq" id="WP_256865367.1">
    <property type="nucleotide sequence ID" value="NZ_BAABJG010000004.1"/>
</dbReference>
<dbReference type="Gene3D" id="3.40.470.10">
    <property type="entry name" value="Uracil-DNA glycosylase-like domain"/>
    <property type="match status" value="1"/>
</dbReference>
<protein>
    <submittedName>
        <fullName evidence="2">DNA-deoxyinosine glycosylase</fullName>
        <ecNumber evidence="2">3.2.2.15</ecNumber>
    </submittedName>
</protein>
<dbReference type="Pfam" id="PF03167">
    <property type="entry name" value="UDG"/>
    <property type="match status" value="1"/>
</dbReference>
<dbReference type="NCBIfam" id="TIGR04274">
    <property type="entry name" value="hypoxanDNAglyco"/>
    <property type="match status" value="1"/>
</dbReference>
<organism evidence="2 3">
    <name type="scientific">Paenibacillus vulneris</name>
    <dbReference type="NCBI Taxonomy" id="1133364"/>
    <lineage>
        <taxon>Bacteria</taxon>
        <taxon>Bacillati</taxon>
        <taxon>Bacillota</taxon>
        <taxon>Bacilli</taxon>
        <taxon>Bacillales</taxon>
        <taxon>Paenibacillaceae</taxon>
        <taxon>Paenibacillus</taxon>
    </lineage>
</organism>
<keyword evidence="2" id="KW-0326">Glycosidase</keyword>
<name>A0ABW3UXE6_9BACL</name>
<dbReference type="EC" id="3.2.2.15" evidence="2"/>
<reference evidence="3" key="1">
    <citation type="journal article" date="2019" name="Int. J. Syst. Evol. Microbiol.">
        <title>The Global Catalogue of Microorganisms (GCM) 10K type strain sequencing project: providing services to taxonomists for standard genome sequencing and annotation.</title>
        <authorList>
            <consortium name="The Broad Institute Genomics Platform"/>
            <consortium name="The Broad Institute Genome Sequencing Center for Infectious Disease"/>
            <person name="Wu L."/>
            <person name="Ma J."/>
        </authorList>
    </citation>
    <scope>NUCLEOTIDE SEQUENCE [LARGE SCALE GENOMIC DNA]</scope>
    <source>
        <strain evidence="3">CCUG 53270</strain>
    </source>
</reference>
<dbReference type="InterPro" id="IPR026353">
    <property type="entry name" value="Hypoxan-DNA_Glyclase"/>
</dbReference>
<keyword evidence="2" id="KW-0378">Hydrolase</keyword>
<evidence type="ECO:0000313" key="3">
    <source>
        <dbReference type="Proteomes" id="UP001597180"/>
    </source>
</evidence>
<dbReference type="SUPFAM" id="SSF52141">
    <property type="entry name" value="Uracil-DNA glycosylase-like"/>
    <property type="match status" value="1"/>
</dbReference>
<keyword evidence="3" id="KW-1185">Reference proteome</keyword>
<dbReference type="InterPro" id="IPR036895">
    <property type="entry name" value="Uracil-DNA_glycosylase-like_sf"/>
</dbReference>
<dbReference type="SMART" id="SM00986">
    <property type="entry name" value="UDG"/>
    <property type="match status" value="1"/>
</dbReference>
<proteinExistence type="predicted"/>
<dbReference type="GO" id="GO:0033958">
    <property type="term" value="F:DNA-deoxyinosine glycosylase activity"/>
    <property type="evidence" value="ECO:0007669"/>
    <property type="project" value="UniProtKB-EC"/>
</dbReference>
<dbReference type="SMART" id="SM00987">
    <property type="entry name" value="UreE_C"/>
    <property type="match status" value="1"/>
</dbReference>
<accession>A0ABW3UXE6</accession>
<dbReference type="InterPro" id="IPR005122">
    <property type="entry name" value="Uracil-DNA_glycosylase-like"/>
</dbReference>
<dbReference type="CDD" id="cd10032">
    <property type="entry name" value="UDG-F6_HDG"/>
    <property type="match status" value="1"/>
</dbReference>